<proteinExistence type="predicted"/>
<dbReference type="Proteomes" id="UP000182130">
    <property type="component" value="Unassembled WGS sequence"/>
</dbReference>
<organism evidence="1 2">
    <name type="scientific">Arthrobacter cupressi</name>
    <dbReference type="NCBI Taxonomy" id="1045773"/>
    <lineage>
        <taxon>Bacteria</taxon>
        <taxon>Bacillati</taxon>
        <taxon>Actinomycetota</taxon>
        <taxon>Actinomycetes</taxon>
        <taxon>Micrococcales</taxon>
        <taxon>Micrococcaceae</taxon>
        <taxon>Arthrobacter</taxon>
    </lineage>
</organism>
<protein>
    <submittedName>
        <fullName evidence="1">Uncharacterized protein</fullName>
    </submittedName>
</protein>
<accession>A0A1G8V3Y0</accession>
<gene>
    <name evidence="1" type="ORF">SAMN05216555_11341</name>
</gene>
<dbReference type="RefSeq" id="WP_074590288.1">
    <property type="nucleotide sequence ID" value="NZ_FNEI01000013.1"/>
</dbReference>
<dbReference type="AlphaFoldDB" id="A0A1G8V3Y0"/>
<name>A0A1G8V3Y0_9MICC</name>
<dbReference type="OrthoDB" id="3788955at2"/>
<reference evidence="2" key="1">
    <citation type="submission" date="2016-10" db="EMBL/GenBank/DDBJ databases">
        <authorList>
            <person name="Varghese N."/>
            <person name="Submissions S."/>
        </authorList>
    </citation>
    <scope>NUCLEOTIDE SEQUENCE [LARGE SCALE GENOMIC DNA]</scope>
    <source>
        <strain evidence="2">CGMCC 1.10783</strain>
    </source>
</reference>
<dbReference type="EMBL" id="FNEI01000013">
    <property type="protein sequence ID" value="SDJ60778.1"/>
    <property type="molecule type" value="Genomic_DNA"/>
</dbReference>
<sequence length="198" mass="21471">MKHKPVFAAGAAVSAIGLAVGSAAPASAQPIVHEHFSESRTVIEQEVFPEFCAGIVDFPVLHSWDARGNFLLVQRGDGLPYALATFQRADDYTNTLNGKTFHQTMVATEKDQRIIDNGDGTFTIIFSASGVQKSYGPDGTRLFMDSGIFKGEVLIDNGGTPSDPNDDQFLEFVRVITDTGRSDTENRDFCTDLADFIG</sequence>
<evidence type="ECO:0000313" key="2">
    <source>
        <dbReference type="Proteomes" id="UP000182130"/>
    </source>
</evidence>
<keyword evidence="2" id="KW-1185">Reference proteome</keyword>
<evidence type="ECO:0000313" key="1">
    <source>
        <dbReference type="EMBL" id="SDJ60778.1"/>
    </source>
</evidence>